<evidence type="ECO:0000313" key="1">
    <source>
        <dbReference type="EMBL" id="KAH7670710.1"/>
    </source>
</evidence>
<keyword evidence="1" id="KW-0378">Hydrolase</keyword>
<reference evidence="2" key="1">
    <citation type="journal article" date="2022" name="Nat. Commun.">
        <title>Chromosome evolution and the genetic basis of agronomically important traits in greater yam.</title>
        <authorList>
            <person name="Bredeson J.V."/>
            <person name="Lyons J.B."/>
            <person name="Oniyinde I.O."/>
            <person name="Okereke N.R."/>
            <person name="Kolade O."/>
            <person name="Nnabue I."/>
            <person name="Nwadili C.O."/>
            <person name="Hribova E."/>
            <person name="Parker M."/>
            <person name="Nwogha J."/>
            <person name="Shu S."/>
            <person name="Carlson J."/>
            <person name="Kariba R."/>
            <person name="Muthemba S."/>
            <person name="Knop K."/>
            <person name="Barton G.J."/>
            <person name="Sherwood A.V."/>
            <person name="Lopez-Montes A."/>
            <person name="Asiedu R."/>
            <person name="Jamnadass R."/>
            <person name="Muchugi A."/>
            <person name="Goodstein D."/>
            <person name="Egesi C.N."/>
            <person name="Featherston J."/>
            <person name="Asfaw A."/>
            <person name="Simpson G.G."/>
            <person name="Dolezel J."/>
            <person name="Hendre P.S."/>
            <person name="Van Deynze A."/>
            <person name="Kumar P.L."/>
            <person name="Obidiegwu J.E."/>
            <person name="Bhattacharjee R."/>
            <person name="Rokhsar D.S."/>
        </authorList>
    </citation>
    <scope>NUCLEOTIDE SEQUENCE [LARGE SCALE GENOMIC DNA]</scope>
    <source>
        <strain evidence="2">cv. TDa95/00328</strain>
    </source>
</reference>
<name>A0ACB7VAR8_DIOAL</name>
<comment type="caution">
    <text evidence="1">The sequence shown here is derived from an EMBL/GenBank/DDBJ whole genome shotgun (WGS) entry which is preliminary data.</text>
</comment>
<keyword evidence="2" id="KW-1185">Reference proteome</keyword>
<organism evidence="1 2">
    <name type="scientific">Dioscorea alata</name>
    <name type="common">Purple yam</name>
    <dbReference type="NCBI Taxonomy" id="55571"/>
    <lineage>
        <taxon>Eukaryota</taxon>
        <taxon>Viridiplantae</taxon>
        <taxon>Streptophyta</taxon>
        <taxon>Embryophyta</taxon>
        <taxon>Tracheophyta</taxon>
        <taxon>Spermatophyta</taxon>
        <taxon>Magnoliopsida</taxon>
        <taxon>Liliopsida</taxon>
        <taxon>Dioscoreales</taxon>
        <taxon>Dioscoreaceae</taxon>
        <taxon>Dioscorea</taxon>
    </lineage>
</organism>
<dbReference type="Proteomes" id="UP000827976">
    <property type="component" value="Chromosome 10"/>
</dbReference>
<protein>
    <submittedName>
        <fullName evidence="1">P-loop containing nucleoside triphosphate hydrolase protein</fullName>
    </submittedName>
</protein>
<accession>A0ACB7VAR8</accession>
<sequence length="990" mass="107040">MPPSKGKKPSRSLPSARSPSSASRSPSTPARDSKTEVSGDDEQLVSLILSCAAAKFPNLISDSAFCARVSETETSLSKGGNYARIWLSEATMVSSSLSPGSFVSVSLATSDKTFLKDAPLETLAEECARHFGVETGDKTSDGAGNFFAIATVFPSRKVLKNGAKLSWGLSCTMGFPSVGRAIFVFPISSFSTSHNQNMNNSIAQFPICKCNDLYLNLVLPKSAVINFGYDKSPLGTSTDKLTSPKTPASRPKLSSPGATPVQSKKSSDYVSNIDSSACQEISGIRLALADEKVNELLQIYAGRWLHGRSLLNGNFVTVPICGHLCLFLVEGVSGSRTDCSNPEHMSERKCNLPPLEIDNRNSMNYADTIFLVDAKTKVHLSDPVAAVKNNPTTTGPSAVEITCRSIGEKQAGDIPRLGGLSKEITALNEIIMFSLGNNYSLPRYKGVLLYGPPGTGKTSLATYCVHGVGASLFSINGPEIISQYYGESEQALHDVFESARRAAPSVVFIDELDAIAPARKDGGEGLSVRMVATLLKLLDEIDNGERILLIAATNRPDSIDPALRRPGRFDREIEIGVPSPDQRLDILQTLLSDIDHSLSSKEIQTLAMATHGFVAADLAALCNEAAMTALRRYIKFGNSDKHAGALSSLLAELSVSVKPVSCLGSEKALETQDMSQTVEEPDLLVEMMLKVSIDDFEKAKMKVRPSAMREVMLEFPKVSWEDVGGQAEVKKQLIEAIQWPQLCPDAFRRIGIRPPRGLLMIGPPGCSKTLMARAAASEAKLNFLAVKGPELFSKWVGESEKAVKSLFAKARANAPAIIFFDEIDGLAITRGQDGDGTSVADRVLSQLLVEMDGLDQRVAVTVIAATNRPDKIDHALLRPGRFDRLLDVQPPNEADRKDIFCIHMRSIPCSADACKEELARLTEGYTGADIKLICREAAVAALEESLEAVEVSMAHFKIGIGRVQPSNIQFYQELAAQFRRLVDSRAMRDE</sequence>
<evidence type="ECO:0000313" key="2">
    <source>
        <dbReference type="Proteomes" id="UP000827976"/>
    </source>
</evidence>
<dbReference type="EMBL" id="CM037020">
    <property type="protein sequence ID" value="KAH7670710.1"/>
    <property type="molecule type" value="Genomic_DNA"/>
</dbReference>
<proteinExistence type="predicted"/>
<gene>
    <name evidence="1" type="ORF">IHE45_10G046000</name>
</gene>